<feature type="transmembrane region" description="Helical" evidence="2">
    <location>
        <begin position="7"/>
        <end position="30"/>
    </location>
</feature>
<evidence type="ECO:0000256" key="1">
    <source>
        <dbReference type="SAM" id="MobiDB-lite"/>
    </source>
</evidence>
<reference evidence="3 4" key="1">
    <citation type="journal article" date="2018" name="Sci. Rep.">
        <title>Genomic signatures of local adaptation to the degree of environmental predictability in rotifers.</title>
        <authorList>
            <person name="Franch-Gras L."/>
            <person name="Hahn C."/>
            <person name="Garcia-Roger E.M."/>
            <person name="Carmona M.J."/>
            <person name="Serra M."/>
            <person name="Gomez A."/>
        </authorList>
    </citation>
    <scope>NUCLEOTIDE SEQUENCE [LARGE SCALE GENOMIC DNA]</scope>
    <source>
        <strain evidence="3">HYR1</strain>
    </source>
</reference>
<feature type="compositionally biased region" description="Basic and acidic residues" evidence="1">
    <location>
        <begin position="269"/>
        <end position="289"/>
    </location>
</feature>
<evidence type="ECO:0000256" key="2">
    <source>
        <dbReference type="SAM" id="Phobius"/>
    </source>
</evidence>
<keyword evidence="2" id="KW-0472">Membrane</keyword>
<dbReference type="AlphaFoldDB" id="A0A3M7PI23"/>
<dbReference type="EMBL" id="REGN01010638">
    <property type="protein sequence ID" value="RMZ98663.1"/>
    <property type="molecule type" value="Genomic_DNA"/>
</dbReference>
<name>A0A3M7PI23_BRAPC</name>
<evidence type="ECO:0000313" key="3">
    <source>
        <dbReference type="EMBL" id="RMZ98663.1"/>
    </source>
</evidence>
<keyword evidence="2" id="KW-1133">Transmembrane helix</keyword>
<feature type="region of interest" description="Disordered" evidence="1">
    <location>
        <begin position="247"/>
        <end position="289"/>
    </location>
</feature>
<protein>
    <submittedName>
        <fullName evidence="3">Uncharacterized protein</fullName>
    </submittedName>
</protein>
<keyword evidence="4" id="KW-1185">Reference proteome</keyword>
<comment type="caution">
    <text evidence="3">The sequence shown here is derived from an EMBL/GenBank/DDBJ whole genome shotgun (WGS) entry which is preliminary data.</text>
</comment>
<accession>A0A3M7PI23</accession>
<keyword evidence="2" id="KW-0812">Transmembrane</keyword>
<evidence type="ECO:0000313" key="4">
    <source>
        <dbReference type="Proteomes" id="UP000276133"/>
    </source>
</evidence>
<proteinExistence type="predicted"/>
<sequence>MNRTSKIILTLICIGALIGIGLFFGLFFGLRSSKSSTTSSTTKEATTSTVQDDFFPLNFTINAGANFTIEMKEGGLVVNNINSSDFTIYLGNKSQITTTRISPSLFEFNSALTVSSIVNLEPRNFILYPKINTEIYVVYSTTISSRITTENTANSTVFFKPKLEFLISKLNGKESSGRSFSVSLDSFKSTSDLVTFSNTTFKFTVLSKDCIFYESSENIYLDDNNIMSFLGNGRQKKILNGLLFQPSETQASSSSPKGFESDEDSEDEVLSKRPRIESDQNEAFDRESKSCENCGSKMTKRRYWACSNKCAR</sequence>
<gene>
    <name evidence="3" type="ORF">BpHYR1_050166</name>
</gene>
<feature type="compositionally biased region" description="Polar residues" evidence="1">
    <location>
        <begin position="247"/>
        <end position="256"/>
    </location>
</feature>
<dbReference type="Proteomes" id="UP000276133">
    <property type="component" value="Unassembled WGS sequence"/>
</dbReference>
<organism evidence="3 4">
    <name type="scientific">Brachionus plicatilis</name>
    <name type="common">Marine rotifer</name>
    <name type="synonym">Brachionus muelleri</name>
    <dbReference type="NCBI Taxonomy" id="10195"/>
    <lineage>
        <taxon>Eukaryota</taxon>
        <taxon>Metazoa</taxon>
        <taxon>Spiralia</taxon>
        <taxon>Gnathifera</taxon>
        <taxon>Rotifera</taxon>
        <taxon>Eurotatoria</taxon>
        <taxon>Monogononta</taxon>
        <taxon>Pseudotrocha</taxon>
        <taxon>Ploima</taxon>
        <taxon>Brachionidae</taxon>
        <taxon>Brachionus</taxon>
    </lineage>
</organism>